<proteinExistence type="predicted"/>
<feature type="compositionally biased region" description="Polar residues" evidence="1">
    <location>
        <begin position="284"/>
        <end position="293"/>
    </location>
</feature>
<feature type="compositionally biased region" description="Basic and acidic residues" evidence="1">
    <location>
        <begin position="183"/>
        <end position="194"/>
    </location>
</feature>
<evidence type="ECO:0000313" key="2">
    <source>
        <dbReference type="EMBL" id="ODM96306.1"/>
    </source>
</evidence>
<protein>
    <submittedName>
        <fullName evidence="2">Uncharacterized protein</fullName>
    </submittedName>
</protein>
<dbReference type="EMBL" id="LJIJ01000554">
    <property type="protein sequence ID" value="ODM96306.1"/>
    <property type="molecule type" value="Genomic_DNA"/>
</dbReference>
<feature type="compositionally biased region" description="Polar residues" evidence="1">
    <location>
        <begin position="198"/>
        <end position="208"/>
    </location>
</feature>
<feature type="compositionally biased region" description="Low complexity" evidence="1">
    <location>
        <begin position="430"/>
        <end position="440"/>
    </location>
</feature>
<dbReference type="PRINTS" id="PR01217">
    <property type="entry name" value="PRICHEXTENSN"/>
</dbReference>
<dbReference type="OMA" id="CADNESH"/>
<dbReference type="STRING" id="48709.A0A1D2MTH0"/>
<organism evidence="2 3">
    <name type="scientific">Orchesella cincta</name>
    <name type="common">Springtail</name>
    <name type="synonym">Podura cincta</name>
    <dbReference type="NCBI Taxonomy" id="48709"/>
    <lineage>
        <taxon>Eukaryota</taxon>
        <taxon>Metazoa</taxon>
        <taxon>Ecdysozoa</taxon>
        <taxon>Arthropoda</taxon>
        <taxon>Hexapoda</taxon>
        <taxon>Collembola</taxon>
        <taxon>Entomobryomorpha</taxon>
        <taxon>Entomobryoidea</taxon>
        <taxon>Orchesellidae</taxon>
        <taxon>Orchesellinae</taxon>
        <taxon>Orchesella</taxon>
    </lineage>
</organism>
<reference evidence="2 3" key="1">
    <citation type="journal article" date="2016" name="Genome Biol. Evol.">
        <title>Gene Family Evolution Reflects Adaptation to Soil Environmental Stressors in the Genome of the Collembolan Orchesella cincta.</title>
        <authorList>
            <person name="Faddeeva-Vakhrusheva A."/>
            <person name="Derks M.F."/>
            <person name="Anvar S.Y."/>
            <person name="Agamennone V."/>
            <person name="Suring W."/>
            <person name="Smit S."/>
            <person name="van Straalen N.M."/>
            <person name="Roelofs D."/>
        </authorList>
    </citation>
    <scope>NUCLEOTIDE SEQUENCE [LARGE SCALE GENOMIC DNA]</scope>
    <source>
        <tissue evidence="2">Mixed pool</tissue>
    </source>
</reference>
<feature type="compositionally biased region" description="Basic and acidic residues" evidence="1">
    <location>
        <begin position="371"/>
        <end position="388"/>
    </location>
</feature>
<evidence type="ECO:0000313" key="3">
    <source>
        <dbReference type="Proteomes" id="UP000094527"/>
    </source>
</evidence>
<accession>A0A1D2MTH0</accession>
<feature type="compositionally biased region" description="Basic residues" evidence="1">
    <location>
        <begin position="264"/>
        <end position="278"/>
    </location>
</feature>
<gene>
    <name evidence="2" type="ORF">Ocin01_10364</name>
</gene>
<comment type="caution">
    <text evidence="2">The sequence shown here is derived from an EMBL/GenBank/DDBJ whole genome shotgun (WGS) entry which is preliminary data.</text>
</comment>
<dbReference type="AlphaFoldDB" id="A0A1D2MTH0"/>
<feature type="region of interest" description="Disordered" evidence="1">
    <location>
        <begin position="1"/>
        <end position="65"/>
    </location>
</feature>
<keyword evidence="3" id="KW-1185">Reference proteome</keyword>
<dbReference type="Proteomes" id="UP000094527">
    <property type="component" value="Unassembled WGS sequence"/>
</dbReference>
<feature type="compositionally biased region" description="Pro residues" evidence="1">
    <location>
        <begin position="220"/>
        <end position="237"/>
    </location>
</feature>
<feature type="compositionally biased region" description="Low complexity" evidence="1">
    <location>
        <begin position="305"/>
        <end position="354"/>
    </location>
</feature>
<feature type="compositionally biased region" description="Polar residues" evidence="1">
    <location>
        <begin position="18"/>
        <end position="43"/>
    </location>
</feature>
<name>A0A1D2MTH0_ORCCI</name>
<sequence length="505" mass="55070">MQNIENAEVETNAEKNTENITDTAPQFNSDGEQPESSALTTESSVDREDTDIATPTDFSAGEEKESLNLEELKKFASNFEEESQEFRELDKDIIMDPAVSTPEGGVVEPEIVKTVAPVVNQPSSQESSTSRKLRVLEMLGSSRLKLNRVSLQVLPLQKEEMLISQHLLRVVHTESPAPPTEQKSSEETVEEKPAEPVTSPNHTAETPTSPEPVSAESPKSPEPAPAESPKSPEPAPAESPRARSSPNKPEPVSTESQRVPNQKKLQKQLAHQRHRISQPHHPTAESSEIQKTEASPIASPPPVATTPEETATSPTPTSEPKSETPTTTQETAVPNNSAPTSLNPLAPLLPLTNPKEIKQREKAIAIGTVVDQEKRKESVEPEKQDKPVVKRRLPQVSYKQATPDTTTPVKEDSVKENSSSTLAAQAEVASSISGSLSPDSPVLRRNKSGSGRNRSRAATNKYRSGLVIEQGISMDEMEKEIENEMMNTLPSRFKQGSEAFRLANL</sequence>
<feature type="compositionally biased region" description="Polar residues" evidence="1">
    <location>
        <begin position="397"/>
        <end position="408"/>
    </location>
</feature>
<feature type="region of interest" description="Disordered" evidence="1">
    <location>
        <begin position="173"/>
        <end position="462"/>
    </location>
</feature>
<evidence type="ECO:0000256" key="1">
    <source>
        <dbReference type="SAM" id="MobiDB-lite"/>
    </source>
</evidence>